<evidence type="ECO:0000256" key="2">
    <source>
        <dbReference type="PROSITE-ProRule" id="PRU00285"/>
    </source>
</evidence>
<dbReference type="CDD" id="cd06464">
    <property type="entry name" value="ACD_sHsps-like"/>
    <property type="match status" value="1"/>
</dbReference>
<keyword evidence="6" id="KW-1185">Reference proteome</keyword>
<dbReference type="PANTHER" id="PTHR11527">
    <property type="entry name" value="HEAT-SHOCK PROTEIN 20 FAMILY MEMBER"/>
    <property type="match status" value="1"/>
</dbReference>
<evidence type="ECO:0000256" key="3">
    <source>
        <dbReference type="RuleBase" id="RU003616"/>
    </source>
</evidence>
<evidence type="ECO:0000313" key="5">
    <source>
        <dbReference type="EMBL" id="KAF5179132.1"/>
    </source>
</evidence>
<dbReference type="SUPFAM" id="SSF49764">
    <property type="entry name" value="HSP20-like chaperones"/>
    <property type="match status" value="1"/>
</dbReference>
<dbReference type="EMBL" id="JABWDY010039214">
    <property type="protein sequence ID" value="KAF5179132.1"/>
    <property type="molecule type" value="Genomic_DNA"/>
</dbReference>
<dbReference type="InterPro" id="IPR008978">
    <property type="entry name" value="HSP20-like_chaperone"/>
</dbReference>
<sequence>VTVEDERTLVIRSIGNGKRKREDGENEGCKYIRLERKASPKFLRKFLLPEDSNVSAVSAKCESGVLTITVEKLPPPAKPKTVEVTIS</sequence>
<dbReference type="InterPro" id="IPR031107">
    <property type="entry name" value="Small_HSP"/>
</dbReference>
<feature type="non-terminal residue" evidence="5">
    <location>
        <position position="1"/>
    </location>
</feature>
<dbReference type="Gene3D" id="2.60.40.790">
    <property type="match status" value="1"/>
</dbReference>
<proteinExistence type="inferred from homology"/>
<dbReference type="OrthoDB" id="1431247at2759"/>
<accession>A0A7J6V3X9</accession>
<gene>
    <name evidence="5" type="ORF">FRX31_031279</name>
</gene>
<organism evidence="5 6">
    <name type="scientific">Thalictrum thalictroides</name>
    <name type="common">Rue-anemone</name>
    <name type="synonym">Anemone thalictroides</name>
    <dbReference type="NCBI Taxonomy" id="46969"/>
    <lineage>
        <taxon>Eukaryota</taxon>
        <taxon>Viridiplantae</taxon>
        <taxon>Streptophyta</taxon>
        <taxon>Embryophyta</taxon>
        <taxon>Tracheophyta</taxon>
        <taxon>Spermatophyta</taxon>
        <taxon>Magnoliopsida</taxon>
        <taxon>Ranunculales</taxon>
        <taxon>Ranunculaceae</taxon>
        <taxon>Thalictroideae</taxon>
        <taxon>Thalictrum</taxon>
    </lineage>
</organism>
<keyword evidence="1 5" id="KW-0346">Stress response</keyword>
<feature type="domain" description="SHSP" evidence="4">
    <location>
        <begin position="1"/>
        <end position="87"/>
    </location>
</feature>
<reference evidence="5 6" key="1">
    <citation type="submission" date="2020-06" db="EMBL/GenBank/DDBJ databases">
        <title>Transcriptomic and genomic resources for Thalictrum thalictroides and T. hernandezii: Facilitating candidate gene discovery in an emerging model plant lineage.</title>
        <authorList>
            <person name="Arias T."/>
            <person name="Riano-Pachon D.M."/>
            <person name="Di Stilio V.S."/>
        </authorList>
    </citation>
    <scope>NUCLEOTIDE SEQUENCE [LARGE SCALE GENOMIC DNA]</scope>
    <source>
        <strain evidence="6">cv. WT478/WT964</strain>
        <tissue evidence="5">Leaves</tissue>
    </source>
</reference>
<dbReference type="Pfam" id="PF00011">
    <property type="entry name" value="HSP20"/>
    <property type="match status" value="1"/>
</dbReference>
<dbReference type="Proteomes" id="UP000554482">
    <property type="component" value="Unassembled WGS sequence"/>
</dbReference>
<dbReference type="InterPro" id="IPR002068">
    <property type="entry name" value="A-crystallin/Hsp20_dom"/>
</dbReference>
<evidence type="ECO:0000259" key="4">
    <source>
        <dbReference type="PROSITE" id="PS01031"/>
    </source>
</evidence>
<dbReference type="PROSITE" id="PS01031">
    <property type="entry name" value="SHSP"/>
    <property type="match status" value="1"/>
</dbReference>
<name>A0A7J6V3X9_THATH</name>
<evidence type="ECO:0000313" key="6">
    <source>
        <dbReference type="Proteomes" id="UP000554482"/>
    </source>
</evidence>
<comment type="caution">
    <text evidence="5">The sequence shown here is derived from an EMBL/GenBank/DDBJ whole genome shotgun (WGS) entry which is preliminary data.</text>
</comment>
<protein>
    <submittedName>
        <fullName evidence="5">17.4 kDa class III heat shock protein</fullName>
    </submittedName>
</protein>
<dbReference type="AlphaFoldDB" id="A0A7J6V3X9"/>
<comment type="similarity">
    <text evidence="2 3">Belongs to the small heat shock protein (HSP20) family.</text>
</comment>
<evidence type="ECO:0000256" key="1">
    <source>
        <dbReference type="ARBA" id="ARBA00023016"/>
    </source>
</evidence>